<dbReference type="Proteomes" id="UP000550707">
    <property type="component" value="Unassembled WGS sequence"/>
</dbReference>
<sequence length="138" mass="14030">MQTWPFAPASSLLAAPPPPPREPHQGCSGTVSAAAWPGPALLSAQSPPCCVPGSGSWCSHICGVLPWLAGKPPGAGSWALLRGSQGSFASRHEDTLVVCVQGAVTDGIAGQAVSCESRLQGKPQVRVSLPLPLPLPLP</sequence>
<protein>
    <submittedName>
        <fullName evidence="2">Uncharacterized protein</fullName>
    </submittedName>
</protein>
<name>A0A7J8GQL7_MOLMO</name>
<feature type="region of interest" description="Disordered" evidence="1">
    <location>
        <begin position="1"/>
        <end position="30"/>
    </location>
</feature>
<evidence type="ECO:0000256" key="1">
    <source>
        <dbReference type="SAM" id="MobiDB-lite"/>
    </source>
</evidence>
<gene>
    <name evidence="2" type="ORF">HJG59_011256</name>
</gene>
<keyword evidence="3" id="KW-1185">Reference proteome</keyword>
<dbReference type="AlphaFoldDB" id="A0A7J8GQL7"/>
<organism evidence="2 3">
    <name type="scientific">Molossus molossus</name>
    <name type="common">Pallas' mastiff bat</name>
    <name type="synonym">Vespertilio molossus</name>
    <dbReference type="NCBI Taxonomy" id="27622"/>
    <lineage>
        <taxon>Eukaryota</taxon>
        <taxon>Metazoa</taxon>
        <taxon>Chordata</taxon>
        <taxon>Craniata</taxon>
        <taxon>Vertebrata</taxon>
        <taxon>Euteleostomi</taxon>
        <taxon>Mammalia</taxon>
        <taxon>Eutheria</taxon>
        <taxon>Laurasiatheria</taxon>
        <taxon>Chiroptera</taxon>
        <taxon>Yangochiroptera</taxon>
        <taxon>Molossidae</taxon>
        <taxon>Molossus</taxon>
    </lineage>
</organism>
<reference evidence="2 3" key="1">
    <citation type="journal article" date="2020" name="Nature">
        <title>Six reference-quality genomes reveal evolution of bat adaptations.</title>
        <authorList>
            <person name="Jebb D."/>
            <person name="Huang Z."/>
            <person name="Pippel M."/>
            <person name="Hughes G.M."/>
            <person name="Lavrichenko K."/>
            <person name="Devanna P."/>
            <person name="Winkler S."/>
            <person name="Jermiin L.S."/>
            <person name="Skirmuntt E.C."/>
            <person name="Katzourakis A."/>
            <person name="Burkitt-Gray L."/>
            <person name="Ray D.A."/>
            <person name="Sullivan K.A.M."/>
            <person name="Roscito J.G."/>
            <person name="Kirilenko B.M."/>
            <person name="Davalos L.M."/>
            <person name="Corthals A.P."/>
            <person name="Power M.L."/>
            <person name="Jones G."/>
            <person name="Ransome R.D."/>
            <person name="Dechmann D.K.N."/>
            <person name="Locatelli A.G."/>
            <person name="Puechmaille S.J."/>
            <person name="Fedrigo O."/>
            <person name="Jarvis E.D."/>
            <person name="Hiller M."/>
            <person name="Vernes S.C."/>
            <person name="Myers E.W."/>
            <person name="Teeling E.C."/>
        </authorList>
    </citation>
    <scope>NUCLEOTIDE SEQUENCE [LARGE SCALE GENOMIC DNA]</scope>
    <source>
        <strain evidence="2">MMolMol1</strain>
        <tissue evidence="2">Muscle</tissue>
    </source>
</reference>
<accession>A0A7J8GQL7</accession>
<evidence type="ECO:0000313" key="2">
    <source>
        <dbReference type="EMBL" id="KAF6462198.1"/>
    </source>
</evidence>
<proteinExistence type="predicted"/>
<comment type="caution">
    <text evidence="2">The sequence shown here is derived from an EMBL/GenBank/DDBJ whole genome shotgun (WGS) entry which is preliminary data.</text>
</comment>
<dbReference type="InParanoid" id="A0A7J8GQL7"/>
<dbReference type="EMBL" id="JACASF010000008">
    <property type="protein sequence ID" value="KAF6462198.1"/>
    <property type="molecule type" value="Genomic_DNA"/>
</dbReference>
<evidence type="ECO:0000313" key="3">
    <source>
        <dbReference type="Proteomes" id="UP000550707"/>
    </source>
</evidence>